<proteinExistence type="inferred from homology"/>
<dbReference type="InterPro" id="IPR038662">
    <property type="entry name" value="ATP_synth_F0_csu_sf"/>
</dbReference>
<gene>
    <name evidence="3" type="ORF">FD755_022845</name>
</gene>
<dbReference type="Proteomes" id="UP000326062">
    <property type="component" value="Chromosome 21"/>
</dbReference>
<feature type="chain" id="PRO_5024395826" description="Secreted protein" evidence="2">
    <location>
        <begin position="21"/>
        <end position="105"/>
    </location>
</feature>
<organism evidence="3 4">
    <name type="scientific">Muntiacus reevesi</name>
    <name type="common">Reeves' muntjac</name>
    <name type="synonym">Cervus reevesi</name>
    <dbReference type="NCBI Taxonomy" id="9886"/>
    <lineage>
        <taxon>Eukaryota</taxon>
        <taxon>Metazoa</taxon>
        <taxon>Chordata</taxon>
        <taxon>Craniata</taxon>
        <taxon>Vertebrata</taxon>
        <taxon>Euteleostomi</taxon>
        <taxon>Mammalia</taxon>
        <taxon>Eutheria</taxon>
        <taxon>Laurasiatheria</taxon>
        <taxon>Artiodactyla</taxon>
        <taxon>Ruminantia</taxon>
        <taxon>Pecora</taxon>
        <taxon>Cervidae</taxon>
        <taxon>Muntiacinae</taxon>
        <taxon>Muntiacus</taxon>
    </lineage>
</organism>
<keyword evidence="2" id="KW-0732">Signal</keyword>
<comment type="similarity">
    <text evidence="1">Belongs to the ATPase C chain family.</text>
</comment>
<feature type="signal peptide" evidence="2">
    <location>
        <begin position="1"/>
        <end position="20"/>
    </location>
</feature>
<dbReference type="GO" id="GO:0015986">
    <property type="term" value="P:proton motive force-driven ATP synthesis"/>
    <property type="evidence" value="ECO:0007669"/>
    <property type="project" value="InterPro"/>
</dbReference>
<dbReference type="GO" id="GO:0045259">
    <property type="term" value="C:proton-transporting ATP synthase complex"/>
    <property type="evidence" value="ECO:0007669"/>
    <property type="project" value="InterPro"/>
</dbReference>
<evidence type="ECO:0008006" key="5">
    <source>
        <dbReference type="Google" id="ProtNLM"/>
    </source>
</evidence>
<accession>A0A5N3VY57</accession>
<name>A0A5N3VY57_MUNRE</name>
<protein>
    <recommendedName>
        <fullName evidence="5">Secreted protein</fullName>
    </recommendedName>
</protein>
<reference evidence="3 4" key="1">
    <citation type="submission" date="2019-06" db="EMBL/GenBank/DDBJ databases">
        <title>Discovery of a novel chromosome fission-fusion reversal in muntjac.</title>
        <authorList>
            <person name="Mudd A.B."/>
            <person name="Bredeson J.V."/>
            <person name="Baum R."/>
            <person name="Hockemeyer D."/>
            <person name="Rokhsar D.S."/>
        </authorList>
    </citation>
    <scope>NUCLEOTIDE SEQUENCE [LARGE SCALE GENOMIC DNA]</scope>
    <source>
        <strain evidence="3">UCam_UCB_Mr</strain>
        <tissue evidence="3">Fibroblast cell line</tissue>
    </source>
</reference>
<evidence type="ECO:0000313" key="3">
    <source>
        <dbReference type="EMBL" id="KAB0354307.1"/>
    </source>
</evidence>
<dbReference type="PANTHER" id="PTHR10031">
    <property type="entry name" value="ATP SYNTHASE LIPID-BINDING PROTEIN, MITOCHONDRIAL"/>
    <property type="match status" value="1"/>
</dbReference>
<dbReference type="Gene3D" id="1.20.20.10">
    <property type="entry name" value="F1F0 ATP synthase subunit C"/>
    <property type="match status" value="1"/>
</dbReference>
<dbReference type="AlphaFoldDB" id="A0A5N3VY57"/>
<dbReference type="InterPro" id="IPR000454">
    <property type="entry name" value="ATP_synth_F0_csu"/>
</dbReference>
<keyword evidence="4" id="KW-1185">Reference proteome</keyword>
<dbReference type="GO" id="GO:0015078">
    <property type="term" value="F:proton transmembrane transporter activity"/>
    <property type="evidence" value="ECO:0007669"/>
    <property type="project" value="InterPro"/>
</dbReference>
<dbReference type="PANTHER" id="PTHR10031:SF0">
    <property type="entry name" value="ATPASE PROTEIN 9"/>
    <property type="match status" value="1"/>
</dbReference>
<evidence type="ECO:0000256" key="1">
    <source>
        <dbReference type="ARBA" id="ARBA00006704"/>
    </source>
</evidence>
<sequence>MQTPGALLIPPALICSFCLSASFLRKPEGARRESQTSAISRNIDTEAKFVGAGAATVGVAGSGASIGTESVPEAATLPRAILGFAVSEARRLFCPMAPFLIFFTV</sequence>
<evidence type="ECO:0000256" key="2">
    <source>
        <dbReference type="SAM" id="SignalP"/>
    </source>
</evidence>
<dbReference type="EMBL" id="VCEB01000023">
    <property type="protein sequence ID" value="KAB0354307.1"/>
    <property type="molecule type" value="Genomic_DNA"/>
</dbReference>
<evidence type="ECO:0000313" key="4">
    <source>
        <dbReference type="Proteomes" id="UP000326062"/>
    </source>
</evidence>
<comment type="caution">
    <text evidence="3">The sequence shown here is derived from an EMBL/GenBank/DDBJ whole genome shotgun (WGS) entry which is preliminary data.</text>
</comment>